<protein>
    <recommendedName>
        <fullName evidence="1">WW domain-containing protein</fullName>
    </recommendedName>
</protein>
<comment type="caution">
    <text evidence="2">The sequence shown here is derived from an EMBL/GenBank/DDBJ whole genome shotgun (WGS) entry which is preliminary data.</text>
</comment>
<dbReference type="Proteomes" id="UP000654075">
    <property type="component" value="Unassembled WGS sequence"/>
</dbReference>
<dbReference type="Pfam" id="PF00397">
    <property type="entry name" value="WW"/>
    <property type="match status" value="1"/>
</dbReference>
<name>A0A813DVI7_POLGL</name>
<dbReference type="Gene3D" id="2.20.70.10">
    <property type="match status" value="1"/>
</dbReference>
<dbReference type="PROSITE" id="PS01159">
    <property type="entry name" value="WW_DOMAIN_1"/>
    <property type="match status" value="1"/>
</dbReference>
<sequence length="103" mass="12012">AFNAQLPDCWTEHLDDEGRIYFFNESSNQSTWEHPMDSVYRELLSIVQRAREADVVSSEEACAAVVRAHLQEVHQRAVRALEDWSGPYASEDEGEYYYNKRLK</sequence>
<keyword evidence="3" id="KW-1185">Reference proteome</keyword>
<dbReference type="SMART" id="SM00456">
    <property type="entry name" value="WW"/>
    <property type="match status" value="1"/>
</dbReference>
<dbReference type="CDD" id="cd00201">
    <property type="entry name" value="WW"/>
    <property type="match status" value="1"/>
</dbReference>
<feature type="domain" description="WW" evidence="1">
    <location>
        <begin position="4"/>
        <end position="37"/>
    </location>
</feature>
<feature type="non-terminal residue" evidence="2">
    <location>
        <position position="1"/>
    </location>
</feature>
<evidence type="ECO:0000259" key="1">
    <source>
        <dbReference type="PROSITE" id="PS50020"/>
    </source>
</evidence>
<gene>
    <name evidence="2" type="ORF">PGLA1383_LOCUS12036</name>
</gene>
<evidence type="ECO:0000313" key="3">
    <source>
        <dbReference type="Proteomes" id="UP000654075"/>
    </source>
</evidence>
<dbReference type="OrthoDB" id="445911at2759"/>
<feature type="non-terminal residue" evidence="2">
    <location>
        <position position="103"/>
    </location>
</feature>
<dbReference type="PROSITE" id="PS50020">
    <property type="entry name" value="WW_DOMAIN_2"/>
    <property type="match status" value="1"/>
</dbReference>
<dbReference type="SUPFAM" id="SSF51045">
    <property type="entry name" value="WW domain"/>
    <property type="match status" value="1"/>
</dbReference>
<dbReference type="EMBL" id="CAJNNV010006348">
    <property type="protein sequence ID" value="CAE8593442.1"/>
    <property type="molecule type" value="Genomic_DNA"/>
</dbReference>
<proteinExistence type="predicted"/>
<dbReference type="InterPro" id="IPR001202">
    <property type="entry name" value="WW_dom"/>
</dbReference>
<organism evidence="2 3">
    <name type="scientific">Polarella glacialis</name>
    <name type="common">Dinoflagellate</name>
    <dbReference type="NCBI Taxonomy" id="89957"/>
    <lineage>
        <taxon>Eukaryota</taxon>
        <taxon>Sar</taxon>
        <taxon>Alveolata</taxon>
        <taxon>Dinophyceae</taxon>
        <taxon>Suessiales</taxon>
        <taxon>Suessiaceae</taxon>
        <taxon>Polarella</taxon>
    </lineage>
</organism>
<evidence type="ECO:0000313" key="2">
    <source>
        <dbReference type="EMBL" id="CAE8593442.1"/>
    </source>
</evidence>
<reference evidence="2" key="1">
    <citation type="submission" date="2021-02" db="EMBL/GenBank/DDBJ databases">
        <authorList>
            <person name="Dougan E. K."/>
            <person name="Rhodes N."/>
            <person name="Thang M."/>
            <person name="Chan C."/>
        </authorList>
    </citation>
    <scope>NUCLEOTIDE SEQUENCE</scope>
</reference>
<dbReference type="InterPro" id="IPR036020">
    <property type="entry name" value="WW_dom_sf"/>
</dbReference>
<dbReference type="AlphaFoldDB" id="A0A813DVI7"/>
<accession>A0A813DVI7</accession>